<dbReference type="Proteomes" id="UP001221142">
    <property type="component" value="Unassembled WGS sequence"/>
</dbReference>
<keyword evidence="2" id="KW-0285">Flavoprotein</keyword>
<proteinExistence type="inferred from homology"/>
<evidence type="ECO:0000256" key="2">
    <source>
        <dbReference type="ARBA" id="ARBA00022630"/>
    </source>
</evidence>
<dbReference type="InterPro" id="IPR013785">
    <property type="entry name" value="Aldolase_TIM"/>
</dbReference>
<reference evidence="7" key="1">
    <citation type="submission" date="2023-03" db="EMBL/GenBank/DDBJ databases">
        <title>Massive genome expansion in bonnet fungi (Mycena s.s.) driven by repeated elements and novel gene families across ecological guilds.</title>
        <authorList>
            <consortium name="Lawrence Berkeley National Laboratory"/>
            <person name="Harder C.B."/>
            <person name="Miyauchi S."/>
            <person name="Viragh M."/>
            <person name="Kuo A."/>
            <person name="Thoen E."/>
            <person name="Andreopoulos B."/>
            <person name="Lu D."/>
            <person name="Skrede I."/>
            <person name="Drula E."/>
            <person name="Henrissat B."/>
            <person name="Morin E."/>
            <person name="Kohler A."/>
            <person name="Barry K."/>
            <person name="LaButti K."/>
            <person name="Morin E."/>
            <person name="Salamov A."/>
            <person name="Lipzen A."/>
            <person name="Mereny Z."/>
            <person name="Hegedus B."/>
            <person name="Baldrian P."/>
            <person name="Stursova M."/>
            <person name="Weitz H."/>
            <person name="Taylor A."/>
            <person name="Grigoriev I.V."/>
            <person name="Nagy L.G."/>
            <person name="Martin F."/>
            <person name="Kauserud H."/>
        </authorList>
    </citation>
    <scope>NUCLEOTIDE SEQUENCE</scope>
    <source>
        <strain evidence="7">9284</strain>
    </source>
</reference>
<comment type="similarity">
    <text evidence="1">Belongs to the NADH:flavin oxidoreductase/NADH oxidase family.</text>
</comment>
<accession>A0AAD7BZY4</accession>
<dbReference type="PANTHER" id="PTHR43656">
    <property type="entry name" value="BINDING OXIDOREDUCTASE, PUTATIVE (AFU_ORTHOLOGUE AFUA_2G08260)-RELATED"/>
    <property type="match status" value="1"/>
</dbReference>
<feature type="domain" description="NADH:flavin oxidoreductase/NADH oxidase N-terminal" evidence="6">
    <location>
        <begin position="6"/>
        <end position="370"/>
    </location>
</feature>
<protein>
    <recommendedName>
        <fullName evidence="6">NADH:flavin oxidoreductase/NADH oxidase N-terminal domain-containing protein</fullName>
    </recommendedName>
</protein>
<evidence type="ECO:0000256" key="4">
    <source>
        <dbReference type="ARBA" id="ARBA00023002"/>
    </source>
</evidence>
<comment type="caution">
    <text evidence="7">The sequence shown here is derived from an EMBL/GenBank/DDBJ whole genome shotgun (WGS) entry which is preliminary data.</text>
</comment>
<dbReference type="Pfam" id="PF00724">
    <property type="entry name" value="Oxidored_FMN"/>
    <property type="match status" value="1"/>
</dbReference>
<dbReference type="Gene3D" id="3.20.20.70">
    <property type="entry name" value="Aldolase class I"/>
    <property type="match status" value="1"/>
</dbReference>
<dbReference type="InterPro" id="IPR001155">
    <property type="entry name" value="OxRdtase_FMN_N"/>
</dbReference>
<keyword evidence="4" id="KW-0560">Oxidoreductase</keyword>
<evidence type="ECO:0000313" key="7">
    <source>
        <dbReference type="EMBL" id="KAJ7635103.1"/>
    </source>
</evidence>
<evidence type="ECO:0000256" key="3">
    <source>
        <dbReference type="ARBA" id="ARBA00022643"/>
    </source>
</evidence>
<organism evidence="7 8">
    <name type="scientific">Roridomyces roridus</name>
    <dbReference type="NCBI Taxonomy" id="1738132"/>
    <lineage>
        <taxon>Eukaryota</taxon>
        <taxon>Fungi</taxon>
        <taxon>Dikarya</taxon>
        <taxon>Basidiomycota</taxon>
        <taxon>Agaricomycotina</taxon>
        <taxon>Agaricomycetes</taxon>
        <taxon>Agaricomycetidae</taxon>
        <taxon>Agaricales</taxon>
        <taxon>Marasmiineae</taxon>
        <taxon>Mycenaceae</taxon>
        <taxon>Roridomyces</taxon>
    </lineage>
</organism>
<keyword evidence="8" id="KW-1185">Reference proteome</keyword>
<name>A0AAD7BZY4_9AGAR</name>
<gene>
    <name evidence="7" type="ORF">FB45DRAFT_910774</name>
</gene>
<dbReference type="AlphaFoldDB" id="A0AAD7BZY4"/>
<keyword evidence="5" id="KW-0812">Transmembrane</keyword>
<sequence length="478" mass="51759">MAEDAIFSPITLPSGVVLSNRLVKVALYEHLAKLFGGPPNSYHFQVYKRWSQHDWAMILTGNVQVMPDHICLGRDLVAPSGFSDTELRPFKELADAIHGQREHRPKAILQLSHAGRQSPNFIGGRPPFVAPLAPSSIRLGSTLKEKGWLSGLIHQAMFGIPRTMSLADIDQVVDAFVRGARVASLANFDGVQLHVAHGYLLAQFISPKSNLRTDEYSCAPANTLRLLNRIVVGIRSTVPPDFILGLKINSADYADVSAAGEASSALDHVRTIASWGLVDFLEISGGDYEKPDFVATAASASSRQALFAEFSQEALRVTQDMPHPPLILLTGGLTTPAQLHRALSNNHTHLLGLGRSAILRPDLPTLLKDGPSDPNALFAPLPDLGVHGWWATLLSGLPQIKLIGAGVAMAWYTVELRRLGKSGAQIGADYRIGAMGSLFWMWAWAGPEPLSLVPVFLASVPVLAVAWYLLQVITRTAV</sequence>
<keyword evidence="5" id="KW-0472">Membrane</keyword>
<keyword evidence="3" id="KW-0288">FMN</keyword>
<evidence type="ECO:0000256" key="5">
    <source>
        <dbReference type="SAM" id="Phobius"/>
    </source>
</evidence>
<feature type="transmembrane region" description="Helical" evidence="5">
    <location>
        <begin position="451"/>
        <end position="470"/>
    </location>
</feature>
<dbReference type="InterPro" id="IPR051799">
    <property type="entry name" value="NADH_flavin_oxidoreductase"/>
</dbReference>
<evidence type="ECO:0000256" key="1">
    <source>
        <dbReference type="ARBA" id="ARBA00005979"/>
    </source>
</evidence>
<evidence type="ECO:0000313" key="8">
    <source>
        <dbReference type="Proteomes" id="UP001221142"/>
    </source>
</evidence>
<dbReference type="GO" id="GO:0010181">
    <property type="term" value="F:FMN binding"/>
    <property type="evidence" value="ECO:0007669"/>
    <property type="project" value="InterPro"/>
</dbReference>
<evidence type="ECO:0000259" key="6">
    <source>
        <dbReference type="Pfam" id="PF00724"/>
    </source>
</evidence>
<dbReference type="SUPFAM" id="SSF51395">
    <property type="entry name" value="FMN-linked oxidoreductases"/>
    <property type="match status" value="1"/>
</dbReference>
<dbReference type="PANTHER" id="PTHR43656:SF2">
    <property type="entry name" value="BINDING OXIDOREDUCTASE, PUTATIVE (AFU_ORTHOLOGUE AFUA_2G08260)-RELATED"/>
    <property type="match status" value="1"/>
</dbReference>
<keyword evidence="5" id="KW-1133">Transmembrane helix</keyword>
<dbReference type="EMBL" id="JARKIF010000007">
    <property type="protein sequence ID" value="KAJ7635103.1"/>
    <property type="molecule type" value="Genomic_DNA"/>
</dbReference>
<dbReference type="GO" id="GO:0016491">
    <property type="term" value="F:oxidoreductase activity"/>
    <property type="evidence" value="ECO:0007669"/>
    <property type="project" value="UniProtKB-KW"/>
</dbReference>